<dbReference type="Pfam" id="PF03029">
    <property type="entry name" value="ATP_bind_1"/>
    <property type="match status" value="1"/>
</dbReference>
<evidence type="ECO:0000256" key="8">
    <source>
        <dbReference type="RuleBase" id="RU365059"/>
    </source>
</evidence>
<gene>
    <name evidence="9" type="ORF">FSP39_020655</name>
</gene>
<dbReference type="CDD" id="cd17871">
    <property type="entry name" value="GPN2"/>
    <property type="match status" value="1"/>
</dbReference>
<dbReference type="GO" id="GO:0003924">
    <property type="term" value="F:GTPase activity"/>
    <property type="evidence" value="ECO:0007669"/>
    <property type="project" value="TreeGrafter"/>
</dbReference>
<keyword evidence="6 8" id="KW-0342">GTP-binding</keyword>
<evidence type="ECO:0000256" key="3">
    <source>
        <dbReference type="ARBA" id="ARBA00014588"/>
    </source>
</evidence>
<dbReference type="Gene3D" id="3.40.50.300">
    <property type="entry name" value="P-loop containing nucleotide triphosphate hydrolases"/>
    <property type="match status" value="1"/>
</dbReference>
<comment type="similarity">
    <text evidence="2 8">Belongs to the GPN-loop GTPase family.</text>
</comment>
<keyword evidence="10" id="KW-1185">Reference proteome</keyword>
<evidence type="ECO:0000256" key="1">
    <source>
        <dbReference type="ARBA" id="ARBA00003181"/>
    </source>
</evidence>
<dbReference type="InterPro" id="IPR030231">
    <property type="entry name" value="Gpn2"/>
</dbReference>
<dbReference type="AlphaFoldDB" id="A0AA89C278"/>
<dbReference type="SUPFAM" id="SSF52540">
    <property type="entry name" value="P-loop containing nucleoside triphosphate hydrolases"/>
    <property type="match status" value="1"/>
</dbReference>
<evidence type="ECO:0000313" key="10">
    <source>
        <dbReference type="Proteomes" id="UP001186944"/>
    </source>
</evidence>
<dbReference type="PANTHER" id="PTHR21231:SF3">
    <property type="entry name" value="GPN-LOOP GTPASE 2"/>
    <property type="match status" value="1"/>
</dbReference>
<dbReference type="PANTHER" id="PTHR21231">
    <property type="entry name" value="XPA-BINDING PROTEIN 1-RELATED"/>
    <property type="match status" value="1"/>
</dbReference>
<evidence type="ECO:0000256" key="7">
    <source>
        <dbReference type="ARBA" id="ARBA00046611"/>
    </source>
</evidence>
<keyword evidence="4 8" id="KW-0547">Nucleotide-binding</keyword>
<keyword evidence="5 8" id="KW-0378">Hydrolase</keyword>
<sequence>MFGQVVIGPPGSGKTTYCHGMSQFLPALGRDVAVVNLDPANDMLPYKCDLDISTLITLEDVMTSLKLGPNGGLIYCMEFLEKNMDWFQSELQKLREKKKYLLFDFPGQVELYTHHNCVRNILRQLQKWDYRLAAVHLVDSHYCSDPGKFISVLLTSLSTMLQMELPHVNVLSKCDLIEKFGKLQFNLDFYTEVLDLNYLLDNIQDEPHLKKYKKLNAALVELVQDYSLVSFVPCYVQDKESMYRVMKQVDKANGYLFGDVEERNMTSLMSCAVESEFEYEKIKDVREKYMDTDSQVISDVSDSEDMA</sequence>
<comment type="subunit">
    <text evidence="7">Heterodimers with GPN1 or GPN3. Binds to RNA polymerase II (RNAPII).</text>
</comment>
<dbReference type="GO" id="GO:0005737">
    <property type="term" value="C:cytoplasm"/>
    <property type="evidence" value="ECO:0007669"/>
    <property type="project" value="TreeGrafter"/>
</dbReference>
<dbReference type="Proteomes" id="UP001186944">
    <property type="component" value="Unassembled WGS sequence"/>
</dbReference>
<evidence type="ECO:0000256" key="5">
    <source>
        <dbReference type="ARBA" id="ARBA00022801"/>
    </source>
</evidence>
<proteinExistence type="inferred from homology"/>
<comment type="function">
    <text evidence="1 8">Small GTPase required for proper localization of RNA polymerase II and III (RNAPII and RNAPIII). May act at an RNAP assembly step prior to nuclear import.</text>
</comment>
<evidence type="ECO:0000313" key="9">
    <source>
        <dbReference type="EMBL" id="KAK3098562.1"/>
    </source>
</evidence>
<dbReference type="InterPro" id="IPR004130">
    <property type="entry name" value="Gpn"/>
</dbReference>
<accession>A0AA89C278</accession>
<dbReference type="GO" id="GO:0005525">
    <property type="term" value="F:GTP binding"/>
    <property type="evidence" value="ECO:0007669"/>
    <property type="project" value="UniProtKB-KW"/>
</dbReference>
<comment type="caution">
    <text evidence="9">The sequence shown here is derived from an EMBL/GenBank/DDBJ whole genome shotgun (WGS) entry which is preliminary data.</text>
</comment>
<evidence type="ECO:0000256" key="2">
    <source>
        <dbReference type="ARBA" id="ARBA00005290"/>
    </source>
</evidence>
<dbReference type="EMBL" id="VSWD01000007">
    <property type="protein sequence ID" value="KAK3098562.1"/>
    <property type="molecule type" value="Genomic_DNA"/>
</dbReference>
<reference evidence="9" key="1">
    <citation type="submission" date="2019-08" db="EMBL/GenBank/DDBJ databases">
        <title>The improved chromosome-level genome for the pearl oyster Pinctada fucata martensii using PacBio sequencing and Hi-C.</title>
        <authorList>
            <person name="Zheng Z."/>
        </authorList>
    </citation>
    <scope>NUCLEOTIDE SEQUENCE</scope>
    <source>
        <strain evidence="9">ZZ-2019</strain>
        <tissue evidence="9">Adductor muscle</tissue>
    </source>
</reference>
<organism evidence="9 10">
    <name type="scientific">Pinctada imbricata</name>
    <name type="common">Atlantic pearl-oyster</name>
    <name type="synonym">Pinctada martensii</name>
    <dbReference type="NCBI Taxonomy" id="66713"/>
    <lineage>
        <taxon>Eukaryota</taxon>
        <taxon>Metazoa</taxon>
        <taxon>Spiralia</taxon>
        <taxon>Lophotrochozoa</taxon>
        <taxon>Mollusca</taxon>
        <taxon>Bivalvia</taxon>
        <taxon>Autobranchia</taxon>
        <taxon>Pteriomorphia</taxon>
        <taxon>Pterioida</taxon>
        <taxon>Pterioidea</taxon>
        <taxon>Pteriidae</taxon>
        <taxon>Pinctada</taxon>
    </lineage>
</organism>
<evidence type="ECO:0000256" key="4">
    <source>
        <dbReference type="ARBA" id="ARBA00022741"/>
    </source>
</evidence>
<name>A0AA89C278_PINIB</name>
<protein>
    <recommendedName>
        <fullName evidence="3 8">GPN-loop GTPase 2</fullName>
    </recommendedName>
</protein>
<dbReference type="FunFam" id="3.40.50.300:FF:000338">
    <property type="entry name" value="GPN-loop GTPase 2"/>
    <property type="match status" value="1"/>
</dbReference>
<dbReference type="InterPro" id="IPR027417">
    <property type="entry name" value="P-loop_NTPase"/>
</dbReference>
<evidence type="ECO:0000256" key="6">
    <source>
        <dbReference type="ARBA" id="ARBA00023134"/>
    </source>
</evidence>